<dbReference type="PANTHER" id="PTHR12083:SF9">
    <property type="entry name" value="BIFUNCTIONAL POLYNUCLEOTIDE PHOSPHATASE_KINASE"/>
    <property type="match status" value="1"/>
</dbReference>
<dbReference type="EMBL" id="JAJJMB010004170">
    <property type="protein sequence ID" value="KAI3943774.1"/>
    <property type="molecule type" value="Genomic_DNA"/>
</dbReference>
<dbReference type="InterPro" id="IPR013954">
    <property type="entry name" value="PNK3P"/>
</dbReference>
<dbReference type="GO" id="GO:0006281">
    <property type="term" value="P:DNA repair"/>
    <property type="evidence" value="ECO:0007669"/>
    <property type="project" value="TreeGrafter"/>
</dbReference>
<dbReference type="InterPro" id="IPR001510">
    <property type="entry name" value="Znf_PARP"/>
</dbReference>
<dbReference type="SMART" id="SM01336">
    <property type="entry name" value="zf-PARP"/>
    <property type="match status" value="1"/>
</dbReference>
<dbReference type="GO" id="GO:0046404">
    <property type="term" value="F:ATP-dependent polydeoxyribonucleotide 5'-hydroxyl-kinase activity"/>
    <property type="evidence" value="ECO:0007669"/>
    <property type="project" value="TreeGrafter"/>
</dbReference>
<dbReference type="AlphaFoldDB" id="A0AAD4TA88"/>
<dbReference type="Gene3D" id="3.40.50.1000">
    <property type="entry name" value="HAD superfamily/HAD-like"/>
    <property type="match status" value="1"/>
</dbReference>
<evidence type="ECO:0000259" key="4">
    <source>
        <dbReference type="PROSITE" id="PS50064"/>
    </source>
</evidence>
<gene>
    <name evidence="5" type="ORF">MKW98_004279</name>
</gene>
<comment type="caution">
    <text evidence="5">The sequence shown here is derived from an EMBL/GenBank/DDBJ whole genome shotgun (WGS) entry which is preliminary data.</text>
</comment>
<dbReference type="SUPFAM" id="SSF57716">
    <property type="entry name" value="Glucocorticoid receptor-like (DNA-binding domain)"/>
    <property type="match status" value="1"/>
</dbReference>
<reference evidence="5" key="1">
    <citation type="submission" date="2022-04" db="EMBL/GenBank/DDBJ databases">
        <title>A functionally conserved STORR gene fusion in Papaver species that diverged 16.8 million years ago.</title>
        <authorList>
            <person name="Catania T."/>
        </authorList>
    </citation>
    <scope>NUCLEOTIDE SEQUENCE</scope>
    <source>
        <strain evidence="5">S-188037</strain>
    </source>
</reference>
<evidence type="ECO:0000313" key="5">
    <source>
        <dbReference type="EMBL" id="KAI3943774.1"/>
    </source>
</evidence>
<evidence type="ECO:0000256" key="1">
    <source>
        <dbReference type="ARBA" id="ARBA00022723"/>
    </source>
</evidence>
<organism evidence="5 6">
    <name type="scientific">Papaver atlanticum</name>
    <dbReference type="NCBI Taxonomy" id="357466"/>
    <lineage>
        <taxon>Eukaryota</taxon>
        <taxon>Viridiplantae</taxon>
        <taxon>Streptophyta</taxon>
        <taxon>Embryophyta</taxon>
        <taxon>Tracheophyta</taxon>
        <taxon>Spermatophyta</taxon>
        <taxon>Magnoliopsida</taxon>
        <taxon>Ranunculales</taxon>
        <taxon>Papaveraceae</taxon>
        <taxon>Papaveroideae</taxon>
        <taxon>Papaver</taxon>
    </lineage>
</organism>
<feature type="compositionally biased region" description="Basic and acidic residues" evidence="3">
    <location>
        <begin position="1"/>
        <end position="18"/>
    </location>
</feature>
<dbReference type="PROSITE" id="PS50064">
    <property type="entry name" value="ZF_PARP_2"/>
    <property type="match status" value="1"/>
</dbReference>
<keyword evidence="6" id="KW-1185">Reference proteome</keyword>
<evidence type="ECO:0000256" key="3">
    <source>
        <dbReference type="SAM" id="MobiDB-lite"/>
    </source>
</evidence>
<feature type="domain" description="PARP-type" evidence="4">
    <location>
        <begin position="29"/>
        <end position="56"/>
    </location>
</feature>
<feature type="region of interest" description="Disordered" evidence="3">
    <location>
        <begin position="1"/>
        <end position="25"/>
    </location>
</feature>
<dbReference type="SUPFAM" id="SSF56784">
    <property type="entry name" value="HAD-like"/>
    <property type="match status" value="1"/>
</dbReference>
<dbReference type="InterPro" id="IPR023214">
    <property type="entry name" value="HAD_sf"/>
</dbReference>
<evidence type="ECO:0000256" key="2">
    <source>
        <dbReference type="ARBA" id="ARBA00022833"/>
    </source>
</evidence>
<dbReference type="Proteomes" id="UP001202328">
    <property type="component" value="Unassembled WGS sequence"/>
</dbReference>
<dbReference type="GO" id="GO:0008270">
    <property type="term" value="F:zinc ion binding"/>
    <property type="evidence" value="ECO:0007669"/>
    <property type="project" value="InterPro"/>
</dbReference>
<dbReference type="PANTHER" id="PTHR12083">
    <property type="entry name" value="BIFUNCTIONAL POLYNUCLEOTIDE PHOSPHATASE/KINASE"/>
    <property type="match status" value="1"/>
</dbReference>
<dbReference type="GO" id="GO:0046403">
    <property type="term" value="F:polynucleotide 3'-phosphatase activity"/>
    <property type="evidence" value="ECO:0007669"/>
    <property type="project" value="TreeGrafter"/>
</dbReference>
<sequence length="106" mass="11733">MPIEVLKEDEAAIDEHQSKSKTSKPSIKIVTEYAKSSRSSCKKCSEAIPVKSLRLGSICKERGHHVTRSFYVGDAAGRKNGHSDADIRFSEAIGLKFYLPEDFFAA</sequence>
<dbReference type="InterPro" id="IPR036412">
    <property type="entry name" value="HAD-like_sf"/>
</dbReference>
<dbReference type="Pfam" id="PF08645">
    <property type="entry name" value="PNK3P"/>
    <property type="match status" value="1"/>
</dbReference>
<keyword evidence="1" id="KW-0479">Metal-binding</keyword>
<keyword evidence="2" id="KW-0862">Zinc</keyword>
<dbReference type="GO" id="GO:0003690">
    <property type="term" value="F:double-stranded DNA binding"/>
    <property type="evidence" value="ECO:0007669"/>
    <property type="project" value="TreeGrafter"/>
</dbReference>
<accession>A0AAD4TA88</accession>
<protein>
    <recommendedName>
        <fullName evidence="4">PARP-type domain-containing protein</fullName>
    </recommendedName>
</protein>
<name>A0AAD4TA88_9MAGN</name>
<proteinExistence type="predicted"/>
<evidence type="ECO:0000313" key="6">
    <source>
        <dbReference type="Proteomes" id="UP001202328"/>
    </source>
</evidence>